<comment type="subcellular location">
    <subcellularLocation>
        <location evidence="1">Nucleus</location>
    </subcellularLocation>
</comment>
<proteinExistence type="predicted"/>
<accession>A0A1B6IXP5</accession>
<gene>
    <name evidence="4" type="ORF">g.3012</name>
</gene>
<feature type="compositionally biased region" description="Polar residues" evidence="2">
    <location>
        <begin position="7"/>
        <end position="40"/>
    </location>
</feature>
<keyword evidence="1" id="KW-0539">Nucleus</keyword>
<dbReference type="GO" id="GO:0003677">
    <property type="term" value="F:DNA binding"/>
    <property type="evidence" value="ECO:0007669"/>
    <property type="project" value="InterPro"/>
</dbReference>
<feature type="region of interest" description="Disordered" evidence="2">
    <location>
        <begin position="1"/>
        <end position="52"/>
    </location>
</feature>
<dbReference type="EMBL" id="GECU01015998">
    <property type="protein sequence ID" value="JAS91708.1"/>
    <property type="molecule type" value="Transcribed_RNA"/>
</dbReference>
<organism evidence="4">
    <name type="scientific">Homalodisca liturata</name>
    <dbReference type="NCBI Taxonomy" id="320908"/>
    <lineage>
        <taxon>Eukaryota</taxon>
        <taxon>Metazoa</taxon>
        <taxon>Ecdysozoa</taxon>
        <taxon>Arthropoda</taxon>
        <taxon>Hexapoda</taxon>
        <taxon>Insecta</taxon>
        <taxon>Pterygota</taxon>
        <taxon>Neoptera</taxon>
        <taxon>Paraneoptera</taxon>
        <taxon>Hemiptera</taxon>
        <taxon>Auchenorrhyncha</taxon>
        <taxon>Membracoidea</taxon>
        <taxon>Cicadellidae</taxon>
        <taxon>Cicadellinae</taxon>
        <taxon>Proconiini</taxon>
        <taxon>Homalodisca</taxon>
    </lineage>
</organism>
<dbReference type="InterPro" id="IPR004210">
    <property type="entry name" value="BESS_motif"/>
</dbReference>
<evidence type="ECO:0000256" key="2">
    <source>
        <dbReference type="SAM" id="MobiDB-lite"/>
    </source>
</evidence>
<feature type="domain" description="BESS" evidence="3">
    <location>
        <begin position="89"/>
        <end position="128"/>
    </location>
</feature>
<sequence length="143" mass="16250">QDDHLPTLTTPQTGHQHTTVSNNDSRQASDRLTTAESSLHPNPLTMARKQKRKRYRSNCAVIDLLKQAGDERNVSLKFLERLVQLNSDKDDIELFFQTMAATVKKFKPSDRAEAKVKVFNVVSDIEMRQFSDPPDTATAEEYS</sequence>
<dbReference type="AlphaFoldDB" id="A0A1B6IXP5"/>
<protein>
    <recommendedName>
        <fullName evidence="3">BESS domain-containing protein</fullName>
    </recommendedName>
</protein>
<feature type="non-terminal residue" evidence="4">
    <location>
        <position position="1"/>
    </location>
</feature>
<name>A0A1B6IXP5_9HEMI</name>
<feature type="non-terminal residue" evidence="4">
    <location>
        <position position="143"/>
    </location>
</feature>
<evidence type="ECO:0000313" key="4">
    <source>
        <dbReference type="EMBL" id="JAS91708.1"/>
    </source>
</evidence>
<evidence type="ECO:0000259" key="3">
    <source>
        <dbReference type="PROSITE" id="PS51031"/>
    </source>
</evidence>
<reference evidence="4" key="1">
    <citation type="submission" date="2015-11" db="EMBL/GenBank/DDBJ databases">
        <title>De novo transcriptome assembly of four potential Pierce s Disease insect vectors from Arizona vineyards.</title>
        <authorList>
            <person name="Tassone E.E."/>
        </authorList>
    </citation>
    <scope>NUCLEOTIDE SEQUENCE</scope>
</reference>
<evidence type="ECO:0000256" key="1">
    <source>
        <dbReference type="PROSITE-ProRule" id="PRU00371"/>
    </source>
</evidence>
<dbReference type="PROSITE" id="PS51031">
    <property type="entry name" value="BESS"/>
    <property type="match status" value="1"/>
</dbReference>
<dbReference type="GO" id="GO:0005634">
    <property type="term" value="C:nucleus"/>
    <property type="evidence" value="ECO:0007669"/>
    <property type="project" value="UniProtKB-SubCell"/>
</dbReference>